<evidence type="ECO:0000256" key="2">
    <source>
        <dbReference type="SAM" id="SignalP"/>
    </source>
</evidence>
<feature type="region of interest" description="Disordered" evidence="1">
    <location>
        <begin position="114"/>
        <end position="209"/>
    </location>
</feature>
<proteinExistence type="predicted"/>
<reference evidence="3" key="1">
    <citation type="journal article" date="2020" name="Stud. Mycol.">
        <title>101 Dothideomycetes genomes: a test case for predicting lifestyles and emergence of pathogens.</title>
        <authorList>
            <person name="Haridas S."/>
            <person name="Albert R."/>
            <person name="Binder M."/>
            <person name="Bloem J."/>
            <person name="Labutti K."/>
            <person name="Salamov A."/>
            <person name="Andreopoulos B."/>
            <person name="Baker S."/>
            <person name="Barry K."/>
            <person name="Bills G."/>
            <person name="Bluhm B."/>
            <person name="Cannon C."/>
            <person name="Castanera R."/>
            <person name="Culley D."/>
            <person name="Daum C."/>
            <person name="Ezra D."/>
            <person name="Gonzalez J."/>
            <person name="Henrissat B."/>
            <person name="Kuo A."/>
            <person name="Liang C."/>
            <person name="Lipzen A."/>
            <person name="Lutzoni F."/>
            <person name="Magnuson J."/>
            <person name="Mondo S."/>
            <person name="Nolan M."/>
            <person name="Ohm R."/>
            <person name="Pangilinan J."/>
            <person name="Park H.-J."/>
            <person name="Ramirez L."/>
            <person name="Alfaro M."/>
            <person name="Sun H."/>
            <person name="Tritt A."/>
            <person name="Yoshinaga Y."/>
            <person name="Zwiers L.-H."/>
            <person name="Turgeon B."/>
            <person name="Goodwin S."/>
            <person name="Spatafora J."/>
            <person name="Crous P."/>
            <person name="Grigoriev I."/>
        </authorList>
    </citation>
    <scope>NUCLEOTIDE SEQUENCE</scope>
    <source>
        <strain evidence="3">CBS 161.51</strain>
    </source>
</reference>
<feature type="signal peptide" evidence="2">
    <location>
        <begin position="1"/>
        <end position="16"/>
    </location>
</feature>
<keyword evidence="2" id="KW-0732">Signal</keyword>
<dbReference type="AlphaFoldDB" id="A0A6A5SN35"/>
<feature type="compositionally biased region" description="Pro residues" evidence="1">
    <location>
        <begin position="153"/>
        <end position="163"/>
    </location>
</feature>
<keyword evidence="4" id="KW-1185">Reference proteome</keyword>
<evidence type="ECO:0000313" key="3">
    <source>
        <dbReference type="EMBL" id="KAF1941064.1"/>
    </source>
</evidence>
<dbReference type="OrthoDB" id="291007at2759"/>
<feature type="region of interest" description="Disordered" evidence="1">
    <location>
        <begin position="29"/>
        <end position="66"/>
    </location>
</feature>
<evidence type="ECO:0000256" key="1">
    <source>
        <dbReference type="SAM" id="MobiDB-lite"/>
    </source>
</evidence>
<protein>
    <recommendedName>
        <fullName evidence="5">Cell wall protein</fullName>
    </recommendedName>
</protein>
<name>A0A6A5SN35_9PLEO</name>
<feature type="chain" id="PRO_5025466847" description="Cell wall protein" evidence="2">
    <location>
        <begin position="17"/>
        <end position="209"/>
    </location>
</feature>
<dbReference type="EMBL" id="ML976053">
    <property type="protein sequence ID" value="KAF1941064.1"/>
    <property type="molecule type" value="Genomic_DNA"/>
</dbReference>
<accession>A0A6A5SN35</accession>
<feature type="compositionally biased region" description="Polar residues" evidence="1">
    <location>
        <begin position="114"/>
        <end position="141"/>
    </location>
</feature>
<evidence type="ECO:0000313" key="4">
    <source>
        <dbReference type="Proteomes" id="UP000800038"/>
    </source>
</evidence>
<dbReference type="Proteomes" id="UP000800038">
    <property type="component" value="Unassembled WGS sequence"/>
</dbReference>
<evidence type="ECO:0008006" key="5">
    <source>
        <dbReference type="Google" id="ProtNLM"/>
    </source>
</evidence>
<feature type="compositionally biased region" description="Low complexity" evidence="1">
    <location>
        <begin position="199"/>
        <end position="209"/>
    </location>
</feature>
<sequence length="209" mass="20844">MKAFVFGALLVQTLDAQVTDDVAATPDVTPTNEFAVTPTPLLTPGPNEPSETELSSEADAGIGGPGVAATADRAALAYSSEQLLVGTADVVITSTSGVNLSSIEPTSVDTAFDITSDTGSQVDDSGSTINSGAGSEPSTTPEPEVDGSGDPIEPTPFEPPQPFPQITDFNSTSRFPTPTDIADGIATTDITPGAGGASSGFASQAHGGS</sequence>
<organism evidence="3 4">
    <name type="scientific">Clathrospora elynae</name>
    <dbReference type="NCBI Taxonomy" id="706981"/>
    <lineage>
        <taxon>Eukaryota</taxon>
        <taxon>Fungi</taxon>
        <taxon>Dikarya</taxon>
        <taxon>Ascomycota</taxon>
        <taxon>Pezizomycotina</taxon>
        <taxon>Dothideomycetes</taxon>
        <taxon>Pleosporomycetidae</taxon>
        <taxon>Pleosporales</taxon>
        <taxon>Diademaceae</taxon>
        <taxon>Clathrospora</taxon>
    </lineage>
</organism>
<gene>
    <name evidence="3" type="ORF">EJ02DRAFT_435100</name>
</gene>